<reference evidence="8 9" key="1">
    <citation type="submission" date="2020-03" db="EMBL/GenBank/DDBJ databases">
        <title>A novel species.</title>
        <authorList>
            <person name="Gao J."/>
        </authorList>
    </citation>
    <scope>NUCLEOTIDE SEQUENCE [LARGE SCALE GENOMIC DNA]</scope>
    <source>
        <strain evidence="8 9">QMT-12</strain>
    </source>
</reference>
<evidence type="ECO:0000256" key="2">
    <source>
        <dbReference type="ARBA" id="ARBA00011006"/>
    </source>
</evidence>
<protein>
    <submittedName>
        <fullName evidence="8">GlsB/YeaQ/YmgE family stress response membrane protein</fullName>
    </submittedName>
</protein>
<organism evidence="8 9">
    <name type="scientific">Streptomyces liangshanensis</name>
    <dbReference type="NCBI Taxonomy" id="2717324"/>
    <lineage>
        <taxon>Bacteria</taxon>
        <taxon>Bacillati</taxon>
        <taxon>Actinomycetota</taxon>
        <taxon>Actinomycetes</taxon>
        <taxon>Kitasatosporales</taxon>
        <taxon>Streptomycetaceae</taxon>
        <taxon>Streptomyces</taxon>
    </lineage>
</organism>
<feature type="transmembrane region" description="Helical" evidence="7">
    <location>
        <begin position="59"/>
        <end position="82"/>
    </location>
</feature>
<keyword evidence="3" id="KW-1003">Cell membrane</keyword>
<dbReference type="RefSeq" id="WP_167022063.1">
    <property type="nucleotide sequence ID" value="NZ_CP050177.1"/>
</dbReference>
<keyword evidence="9" id="KW-1185">Reference proteome</keyword>
<keyword evidence="4 7" id="KW-0812">Transmembrane</keyword>
<dbReference type="EMBL" id="CP050177">
    <property type="protein sequence ID" value="QIQ00948.1"/>
    <property type="molecule type" value="Genomic_DNA"/>
</dbReference>
<evidence type="ECO:0000313" key="8">
    <source>
        <dbReference type="EMBL" id="QIQ00948.1"/>
    </source>
</evidence>
<evidence type="ECO:0000256" key="6">
    <source>
        <dbReference type="ARBA" id="ARBA00023136"/>
    </source>
</evidence>
<dbReference type="InterPro" id="IPR007341">
    <property type="entry name" value="Transgly_assoc"/>
</dbReference>
<dbReference type="AlphaFoldDB" id="A0A6G9GRR7"/>
<keyword evidence="5 7" id="KW-1133">Transmembrane helix</keyword>
<name>A0A6G9GRR7_9ACTN</name>
<feature type="transmembrane region" description="Helical" evidence="7">
    <location>
        <begin position="29"/>
        <end position="47"/>
    </location>
</feature>
<keyword evidence="6 7" id="KW-0472">Membrane</keyword>
<dbReference type="PANTHER" id="PTHR33884">
    <property type="entry name" value="UPF0410 PROTEIN YMGE"/>
    <property type="match status" value="1"/>
</dbReference>
<evidence type="ECO:0000256" key="1">
    <source>
        <dbReference type="ARBA" id="ARBA00004651"/>
    </source>
</evidence>
<evidence type="ECO:0000256" key="4">
    <source>
        <dbReference type="ARBA" id="ARBA00022692"/>
    </source>
</evidence>
<evidence type="ECO:0000256" key="3">
    <source>
        <dbReference type="ARBA" id="ARBA00022475"/>
    </source>
</evidence>
<dbReference type="KEGG" id="slia:HA039_00325"/>
<proteinExistence type="inferred from homology"/>
<dbReference type="PANTHER" id="PTHR33884:SF3">
    <property type="entry name" value="UPF0410 PROTEIN YMGE"/>
    <property type="match status" value="1"/>
</dbReference>
<evidence type="ECO:0000256" key="5">
    <source>
        <dbReference type="ARBA" id="ARBA00022989"/>
    </source>
</evidence>
<comment type="subcellular location">
    <subcellularLocation>
        <location evidence="1">Cell membrane</location>
        <topology evidence="1">Multi-pass membrane protein</topology>
    </subcellularLocation>
</comment>
<accession>A0A6G9GRR7</accession>
<dbReference type="GO" id="GO:0005886">
    <property type="term" value="C:plasma membrane"/>
    <property type="evidence" value="ECO:0007669"/>
    <property type="project" value="UniProtKB-SubCell"/>
</dbReference>
<comment type="similarity">
    <text evidence="2">Belongs to the UPF0410 family.</text>
</comment>
<dbReference type="Proteomes" id="UP000501179">
    <property type="component" value="Chromosome"/>
</dbReference>
<sequence length="90" mass="9198">MGIIAWIIIGLLAGLIAKALVPGKDPGGLIVTMLVGVVGGLLGGWLGKVIFGVDSIDGFFDLSTWIAAIAGSIIVLLIYRAVTGRSRAHA</sequence>
<evidence type="ECO:0000256" key="7">
    <source>
        <dbReference type="SAM" id="Phobius"/>
    </source>
</evidence>
<evidence type="ECO:0000313" key="9">
    <source>
        <dbReference type="Proteomes" id="UP000501179"/>
    </source>
</evidence>
<dbReference type="Pfam" id="PF04226">
    <property type="entry name" value="Transgly_assoc"/>
    <property type="match status" value="1"/>
</dbReference>
<gene>
    <name evidence="8" type="ORF">HA039_00325</name>
</gene>